<evidence type="ECO:0000313" key="2">
    <source>
        <dbReference type="Proteomes" id="UP001330749"/>
    </source>
</evidence>
<gene>
    <name evidence="1" type="ORF">P4447_07585</name>
</gene>
<keyword evidence="2" id="KW-1185">Reference proteome</keyword>
<reference evidence="1 2" key="1">
    <citation type="submission" date="2023-03" db="EMBL/GenBank/DDBJ databases">
        <title>Bacillus Genome Sequencing.</title>
        <authorList>
            <person name="Dunlap C."/>
        </authorList>
    </citation>
    <scope>NUCLEOTIDE SEQUENCE [LARGE SCALE GENOMIC DNA]</scope>
    <source>
        <strain evidence="1 2">B-14544</strain>
    </source>
</reference>
<accession>A0ABU6N7W8</accession>
<comment type="caution">
    <text evidence="1">The sequence shown here is derived from an EMBL/GenBank/DDBJ whole genome shotgun (WGS) entry which is preliminary data.</text>
</comment>
<organism evidence="1 2">
    <name type="scientific">Bacillus xiapuensis</name>
    <dbReference type="NCBI Taxonomy" id="2014075"/>
    <lineage>
        <taxon>Bacteria</taxon>
        <taxon>Bacillati</taxon>
        <taxon>Bacillota</taxon>
        <taxon>Bacilli</taxon>
        <taxon>Bacillales</taxon>
        <taxon>Bacillaceae</taxon>
        <taxon>Bacillus</taxon>
    </lineage>
</organism>
<dbReference type="RefSeq" id="WP_327967219.1">
    <property type="nucleotide sequence ID" value="NZ_JARMQG010000084.1"/>
</dbReference>
<sequence length="66" mass="8033">MIYLIKIDFEEFDVNKVSEIRRMFSYCQEKFGFKGERWEEVKLDCDYESLGIMLEAIGVDYQEYIE</sequence>
<proteinExistence type="predicted"/>
<name>A0ABU6N7W8_9BACI</name>
<dbReference type="Proteomes" id="UP001330749">
    <property type="component" value="Unassembled WGS sequence"/>
</dbReference>
<dbReference type="EMBL" id="JARMQG010000084">
    <property type="protein sequence ID" value="MED3562314.1"/>
    <property type="molecule type" value="Genomic_DNA"/>
</dbReference>
<evidence type="ECO:0000313" key="1">
    <source>
        <dbReference type="EMBL" id="MED3562314.1"/>
    </source>
</evidence>
<protein>
    <submittedName>
        <fullName evidence="1">Uncharacterized protein</fullName>
    </submittedName>
</protein>